<accession>A0A7W5BXP5</accession>
<proteinExistence type="predicted"/>
<keyword evidence="2" id="KW-1185">Reference proteome</keyword>
<dbReference type="EMBL" id="JACHXM010000007">
    <property type="protein sequence ID" value="MBB3141072.1"/>
    <property type="molecule type" value="Genomic_DNA"/>
</dbReference>
<dbReference type="AlphaFoldDB" id="A0A7W5BXP5"/>
<reference evidence="1 2" key="1">
    <citation type="submission" date="2020-08" db="EMBL/GenBank/DDBJ databases">
        <title>Genomic Encyclopedia of Type Strains, Phase III (KMG-III): the genomes of soil and plant-associated and newly described type strains.</title>
        <authorList>
            <person name="Whitman W."/>
        </authorList>
    </citation>
    <scope>NUCLEOTIDE SEQUENCE [LARGE SCALE GENOMIC DNA]</scope>
    <source>
        <strain evidence="1 2">CECT 5995</strain>
    </source>
</reference>
<evidence type="ECO:0000313" key="2">
    <source>
        <dbReference type="Proteomes" id="UP000525987"/>
    </source>
</evidence>
<comment type="caution">
    <text evidence="1">The sequence shown here is derived from an EMBL/GenBank/DDBJ whole genome shotgun (WGS) entry which is preliminary data.</text>
</comment>
<dbReference type="Proteomes" id="UP000525987">
    <property type="component" value="Unassembled WGS sequence"/>
</dbReference>
<sequence>MPYATTIFDAYVLKCWAEFARQQTLALEAIAAYLD</sequence>
<organism evidence="1 2">
    <name type="scientific">Halomonas organivorans</name>
    <dbReference type="NCBI Taxonomy" id="257772"/>
    <lineage>
        <taxon>Bacteria</taxon>
        <taxon>Pseudomonadati</taxon>
        <taxon>Pseudomonadota</taxon>
        <taxon>Gammaproteobacteria</taxon>
        <taxon>Oceanospirillales</taxon>
        <taxon>Halomonadaceae</taxon>
        <taxon>Halomonas</taxon>
    </lineage>
</organism>
<gene>
    <name evidence="1" type="ORF">FHR96_001946</name>
</gene>
<protein>
    <submittedName>
        <fullName evidence="1">Uncharacterized protein</fullName>
    </submittedName>
</protein>
<evidence type="ECO:0000313" key="1">
    <source>
        <dbReference type="EMBL" id="MBB3141072.1"/>
    </source>
</evidence>
<name>A0A7W5BXP5_9GAMM</name>